<organism evidence="1 2">
    <name type="scientific">Stackebrandtia nassauensis (strain DSM 44728 / CIP 108903 / NRRL B-16338 / NBRC 102104 / LLR-40K-21)</name>
    <dbReference type="NCBI Taxonomy" id="446470"/>
    <lineage>
        <taxon>Bacteria</taxon>
        <taxon>Bacillati</taxon>
        <taxon>Actinomycetota</taxon>
        <taxon>Actinomycetes</taxon>
        <taxon>Glycomycetales</taxon>
        <taxon>Glycomycetaceae</taxon>
        <taxon>Stackebrandtia</taxon>
    </lineage>
</organism>
<dbReference type="AlphaFoldDB" id="D3Q2W9"/>
<dbReference type="RefSeq" id="WP_013021441.1">
    <property type="nucleotide sequence ID" value="NC_013947.1"/>
</dbReference>
<reference evidence="1 2" key="1">
    <citation type="journal article" date="2009" name="Stand. Genomic Sci.">
        <title>Complete genome sequence of Stackebrandtia nassauensis type strain (LLR-40K-21).</title>
        <authorList>
            <person name="Munk C."/>
            <person name="Lapidus A."/>
            <person name="Copeland A."/>
            <person name="Jando M."/>
            <person name="Mayilraj S."/>
            <person name="Glavina Del Rio T."/>
            <person name="Nolan M."/>
            <person name="Chen F."/>
            <person name="Lucas S."/>
            <person name="Tice H."/>
            <person name="Cheng J.F."/>
            <person name="Han C."/>
            <person name="Detter J.C."/>
            <person name="Bruce D."/>
            <person name="Goodwin L."/>
            <person name="Chain P."/>
            <person name="Pitluck S."/>
            <person name="Goker M."/>
            <person name="Ovchinikova G."/>
            <person name="Pati A."/>
            <person name="Ivanova N."/>
            <person name="Mavromatis K."/>
            <person name="Chen A."/>
            <person name="Palaniappan K."/>
            <person name="Land M."/>
            <person name="Hauser L."/>
            <person name="Chang Y.J."/>
            <person name="Jeffries C.D."/>
            <person name="Bristow J."/>
            <person name="Eisen J.A."/>
            <person name="Markowitz V."/>
            <person name="Hugenholtz P."/>
            <person name="Kyrpides N.C."/>
            <person name="Klenk H.P."/>
        </authorList>
    </citation>
    <scope>NUCLEOTIDE SEQUENCE [LARGE SCALE GENOMIC DNA]</scope>
    <source>
        <strain evidence="2">DSM 44728 / CIP 108903 / NRRL B-16338 / NBRC 102104 / LLR-40K-21</strain>
    </source>
</reference>
<evidence type="ECO:0000313" key="2">
    <source>
        <dbReference type="Proteomes" id="UP000000844"/>
    </source>
</evidence>
<evidence type="ECO:0000313" key="1">
    <source>
        <dbReference type="EMBL" id="ADD45870.1"/>
    </source>
</evidence>
<accession>D3Q2W9</accession>
<name>D3Q2W9_STANL</name>
<dbReference type="KEGG" id="sna:Snas_6250"/>
<gene>
    <name evidence="1" type="ordered locus">Snas_6250</name>
</gene>
<dbReference type="Proteomes" id="UP000000844">
    <property type="component" value="Chromosome"/>
</dbReference>
<protein>
    <submittedName>
        <fullName evidence="1">Uncharacterized protein</fullName>
    </submittedName>
</protein>
<proteinExistence type="predicted"/>
<dbReference type="HOGENOM" id="CLU_2652708_0_0_11"/>
<dbReference type="STRING" id="446470.Snas_6250"/>
<keyword evidence="2" id="KW-1185">Reference proteome</keyword>
<dbReference type="EMBL" id="CP001778">
    <property type="protein sequence ID" value="ADD45870.1"/>
    <property type="molecule type" value="Genomic_DNA"/>
</dbReference>
<sequence>MNTPFLPNPGDPVEALQFEIGRTHAQLDTMVRHFSYIASGRFSPAAARKILDDIRTVEADLEDITAVVATNASTST</sequence>